<feature type="domain" description="CCHC-type" evidence="4">
    <location>
        <begin position="428"/>
        <end position="443"/>
    </location>
</feature>
<name>A0A6L2KDD9_TANCI</name>
<dbReference type="PROSITE" id="PS50158">
    <property type="entry name" value="ZF_CCHC"/>
    <property type="match status" value="1"/>
</dbReference>
<gene>
    <name evidence="5" type="ORF">Tci_018735</name>
</gene>
<evidence type="ECO:0000256" key="2">
    <source>
        <dbReference type="SAM" id="MobiDB-lite"/>
    </source>
</evidence>
<keyword evidence="1" id="KW-0863">Zinc-finger</keyword>
<sequence length="447" mass="49834">MNTSMLSLISSCNMAVIKRWKVAGVLHYPNGIRLYAKVPSGAFRGVNGLVLLSLEEDASSSKRFLPAMVKIYFDAGEGGSPKHLEFSLRSDGYAYPVFVRCLDRMGTPTQHCDYWSGWVRLPRINVRDVLILLAFACSLFGALVMSVIGMCKPNTKYNWGKIRIMPPKMRTRSAGRPATESLGGGTGVRVGRGGRGCRPREGNDERVDDLNGHGNNQGVGANRGIENQNGNVVNENVPENIRNVLVYGNRVGCSYKEFLSCNPKEYDGKGGAVVLTRWIKKIKNAQDMSGCSIDQKVKYTTGSFVEFCPSHEMQKLETELWNHVMVRAGHDVYTDKFHELARLVPHLVTPKSRKIERNRSIKKVEKKENAGEPSKDKNGRDDNKRTRTENVFATTVSPVGRDNTGTWPKSVPRNVNLVNARNPPVRACYKCGCTDHVRSSCPRWNRA</sequence>
<proteinExistence type="predicted"/>
<keyword evidence="3" id="KW-0812">Transmembrane</keyword>
<keyword evidence="5" id="KW-0695">RNA-directed DNA polymerase</keyword>
<keyword evidence="5" id="KW-0808">Transferase</keyword>
<feature type="region of interest" description="Disordered" evidence="2">
    <location>
        <begin position="170"/>
        <end position="231"/>
    </location>
</feature>
<dbReference type="EMBL" id="BKCJ010002172">
    <property type="protein sequence ID" value="GEU46757.1"/>
    <property type="molecule type" value="Genomic_DNA"/>
</dbReference>
<organism evidence="5">
    <name type="scientific">Tanacetum cinerariifolium</name>
    <name type="common">Dalmatian daisy</name>
    <name type="synonym">Chrysanthemum cinerariifolium</name>
    <dbReference type="NCBI Taxonomy" id="118510"/>
    <lineage>
        <taxon>Eukaryota</taxon>
        <taxon>Viridiplantae</taxon>
        <taxon>Streptophyta</taxon>
        <taxon>Embryophyta</taxon>
        <taxon>Tracheophyta</taxon>
        <taxon>Spermatophyta</taxon>
        <taxon>Magnoliopsida</taxon>
        <taxon>eudicotyledons</taxon>
        <taxon>Gunneridae</taxon>
        <taxon>Pentapetalae</taxon>
        <taxon>asterids</taxon>
        <taxon>campanulids</taxon>
        <taxon>Asterales</taxon>
        <taxon>Asteraceae</taxon>
        <taxon>Asteroideae</taxon>
        <taxon>Anthemideae</taxon>
        <taxon>Anthemidinae</taxon>
        <taxon>Tanacetum</taxon>
    </lineage>
</organism>
<keyword evidence="1" id="KW-0479">Metal-binding</keyword>
<accession>A0A6L2KDD9</accession>
<feature type="compositionally biased region" description="Basic and acidic residues" evidence="2">
    <location>
        <begin position="358"/>
        <end position="388"/>
    </location>
</feature>
<keyword evidence="3" id="KW-0472">Membrane</keyword>
<evidence type="ECO:0000259" key="4">
    <source>
        <dbReference type="PROSITE" id="PS50158"/>
    </source>
</evidence>
<dbReference type="GO" id="GO:0003676">
    <property type="term" value="F:nucleic acid binding"/>
    <property type="evidence" value="ECO:0007669"/>
    <property type="project" value="InterPro"/>
</dbReference>
<keyword evidence="1" id="KW-0862">Zinc</keyword>
<feature type="compositionally biased region" description="Gly residues" evidence="2">
    <location>
        <begin position="182"/>
        <end position="196"/>
    </location>
</feature>
<dbReference type="GO" id="GO:0003964">
    <property type="term" value="F:RNA-directed DNA polymerase activity"/>
    <property type="evidence" value="ECO:0007669"/>
    <property type="project" value="UniProtKB-KW"/>
</dbReference>
<feature type="compositionally biased region" description="Basic and acidic residues" evidence="2">
    <location>
        <begin position="198"/>
        <end position="211"/>
    </location>
</feature>
<comment type="caution">
    <text evidence="5">The sequence shown here is derived from an EMBL/GenBank/DDBJ whole genome shotgun (WGS) entry which is preliminary data.</text>
</comment>
<feature type="region of interest" description="Disordered" evidence="2">
    <location>
        <begin position="358"/>
        <end position="392"/>
    </location>
</feature>
<keyword evidence="5" id="KW-0548">Nucleotidyltransferase</keyword>
<reference evidence="5" key="1">
    <citation type="journal article" date="2019" name="Sci. Rep.">
        <title>Draft genome of Tanacetum cinerariifolium, the natural source of mosquito coil.</title>
        <authorList>
            <person name="Yamashiro T."/>
            <person name="Shiraishi A."/>
            <person name="Satake H."/>
            <person name="Nakayama K."/>
        </authorList>
    </citation>
    <scope>NUCLEOTIDE SEQUENCE</scope>
</reference>
<dbReference type="InterPro" id="IPR001878">
    <property type="entry name" value="Znf_CCHC"/>
</dbReference>
<evidence type="ECO:0000256" key="3">
    <source>
        <dbReference type="SAM" id="Phobius"/>
    </source>
</evidence>
<feature type="transmembrane region" description="Helical" evidence="3">
    <location>
        <begin position="129"/>
        <end position="148"/>
    </location>
</feature>
<keyword evidence="3" id="KW-1133">Transmembrane helix</keyword>
<dbReference type="GO" id="GO:0008270">
    <property type="term" value="F:zinc ion binding"/>
    <property type="evidence" value="ECO:0007669"/>
    <property type="project" value="UniProtKB-KW"/>
</dbReference>
<protein>
    <submittedName>
        <fullName evidence="5">Reverse transcriptase domain-containing protein</fullName>
    </submittedName>
</protein>
<evidence type="ECO:0000256" key="1">
    <source>
        <dbReference type="PROSITE-ProRule" id="PRU00047"/>
    </source>
</evidence>
<dbReference type="AlphaFoldDB" id="A0A6L2KDD9"/>
<evidence type="ECO:0000313" key="5">
    <source>
        <dbReference type="EMBL" id="GEU46757.1"/>
    </source>
</evidence>